<dbReference type="AlphaFoldDB" id="A0A6P4FRF7"/>
<gene>
    <name evidence="1" type="primary">LOC108053827</name>
</gene>
<reference evidence="1" key="1">
    <citation type="submission" date="2025-08" db="UniProtKB">
        <authorList>
            <consortium name="RefSeq"/>
        </authorList>
    </citation>
    <scope>IDENTIFICATION</scope>
</reference>
<sequence length="147" mass="16686">MVSMDDKPELFISVDKLIPRPARACLDPPLYLRLRMGKPIGKAIPLPTSVMSYGKNKLRAEYWFSVPKNRVDELYRFINTWVKHLYGELDEEQIKARGFELIQEDTEWTKSGTTKAGIGGGSQDGEEISDLTRESWEVSVCIHAVLA</sequence>
<dbReference type="RefSeq" id="XP_016992039.1">
    <property type="nucleotide sequence ID" value="XM_017136550.1"/>
</dbReference>
<proteinExistence type="predicted"/>
<evidence type="ECO:0000313" key="1">
    <source>
        <dbReference type="RefSeq" id="XP_016992039.1"/>
    </source>
</evidence>
<accession>A0A6P4FRF7</accession>
<protein>
    <submittedName>
        <fullName evidence="1">Nuclear receptor coactivator 7-like</fullName>
    </submittedName>
</protein>
<dbReference type="OrthoDB" id="26679at2759"/>
<name>A0A6P4FRF7_DRORH</name>
<organism evidence="1">
    <name type="scientific">Drosophila rhopaloa</name>
    <name type="common">Fruit fly</name>
    <dbReference type="NCBI Taxonomy" id="1041015"/>
    <lineage>
        <taxon>Eukaryota</taxon>
        <taxon>Metazoa</taxon>
        <taxon>Ecdysozoa</taxon>
        <taxon>Arthropoda</taxon>
        <taxon>Hexapoda</taxon>
        <taxon>Insecta</taxon>
        <taxon>Pterygota</taxon>
        <taxon>Neoptera</taxon>
        <taxon>Endopterygota</taxon>
        <taxon>Diptera</taxon>
        <taxon>Brachycera</taxon>
        <taxon>Muscomorpha</taxon>
        <taxon>Ephydroidea</taxon>
        <taxon>Drosophilidae</taxon>
        <taxon>Drosophila</taxon>
        <taxon>Sophophora</taxon>
    </lineage>
</organism>